<dbReference type="RefSeq" id="WP_170205341.1">
    <property type="nucleotide sequence ID" value="NZ_CP051685.1"/>
</dbReference>
<proteinExistence type="predicted"/>
<gene>
    <name evidence="7" type="ORF">HH212_08980</name>
</gene>
<dbReference type="InterPro" id="IPR002197">
    <property type="entry name" value="HTH_Fis"/>
</dbReference>
<sequence length="630" mass="68158">MAAAIATSHRRSHEYGLYPGVHPDFAPLSGSDLSFLVERNRILHTHAVPAMETLYQQIANTHNMVLLTDAQGVIVHSLGDADFLEKANRVALTAGVDWSEESKGTNAIGTAIAEHAPATVHADQHFLAANHFLTCSAAPITDHGGNVVGVLDVSGDRRSFHKHTMALVRMSALMIENQLFAAAFENAITLHFHARPEFIGTLMAGIASFTPGGRFLAANRNGLFQLGLSCPALQAHTFSSLFGLPLSALYDHYRSAAPGLLDLNMHNGVRVRGRAELRLTNGMHVLTGAFEPMPAAQPVAQPAPRPAPRRMSSLRYLNTGDAQLEQVIAKVGKVLGRDVPILVMGETGTGKELLAQAIHNDSPRAAGPFVAVNCASIPETLIESELFGYEEGAFTGARKKGASGRLLQANGGTLFLDEIGDMPYSLQARLLRVLQERMVTPLGSGKSIPVDMELICATNHDLRKRIADGLFREDLYYRLNGLVVKLPPLRERTDLETVVRKILVGEREDGRHRISDEVLALFRRHRWPGNFRQLNNLLRTAVIMAGDEHEIGLRHMPDDFLDDIADTPAAFAGTSAVPAPAAPVAGANLEELELAAILQALAANGGNISATARALGVSRNTIYRKLPHLR</sequence>
<dbReference type="Pfam" id="PF25601">
    <property type="entry name" value="AAA_lid_14"/>
    <property type="match status" value="1"/>
</dbReference>
<dbReference type="InterPro" id="IPR025662">
    <property type="entry name" value="Sigma_54_int_dom_ATP-bd_1"/>
</dbReference>
<dbReference type="InterPro" id="IPR027417">
    <property type="entry name" value="P-loop_NTPase"/>
</dbReference>
<dbReference type="CDD" id="cd00009">
    <property type="entry name" value="AAA"/>
    <property type="match status" value="1"/>
</dbReference>
<reference evidence="7 8" key="1">
    <citation type="submission" date="2020-04" db="EMBL/GenBank/DDBJ databases">
        <title>Genome sequencing of novel species.</title>
        <authorList>
            <person name="Heo J."/>
            <person name="Kim S.-J."/>
            <person name="Kim J.-S."/>
            <person name="Hong S.-B."/>
            <person name="Kwon S.-W."/>
        </authorList>
    </citation>
    <scope>NUCLEOTIDE SEQUENCE [LARGE SCALE GENOMIC DNA]</scope>
    <source>
        <strain evidence="7 8">GN2-R2</strain>
    </source>
</reference>
<evidence type="ECO:0000313" key="8">
    <source>
        <dbReference type="Proteomes" id="UP000502415"/>
    </source>
</evidence>
<keyword evidence="2" id="KW-0067">ATP-binding</keyword>
<dbReference type="Gene3D" id="3.40.50.300">
    <property type="entry name" value="P-loop containing nucleotide triphosphate hydrolases"/>
    <property type="match status" value="1"/>
</dbReference>
<keyword evidence="8" id="KW-1185">Reference proteome</keyword>
<dbReference type="InterPro" id="IPR025943">
    <property type="entry name" value="Sigma_54_int_dom_ATP-bd_2"/>
</dbReference>
<keyword evidence="4" id="KW-0238">DNA-binding</keyword>
<dbReference type="SUPFAM" id="SSF52540">
    <property type="entry name" value="P-loop containing nucleoside triphosphate hydrolases"/>
    <property type="match status" value="1"/>
</dbReference>
<dbReference type="InterPro" id="IPR009057">
    <property type="entry name" value="Homeodomain-like_sf"/>
</dbReference>
<dbReference type="SUPFAM" id="SSF46689">
    <property type="entry name" value="Homeodomain-like"/>
    <property type="match status" value="1"/>
</dbReference>
<dbReference type="GO" id="GO:0006355">
    <property type="term" value="P:regulation of DNA-templated transcription"/>
    <property type="evidence" value="ECO:0007669"/>
    <property type="project" value="InterPro"/>
</dbReference>
<dbReference type="GO" id="GO:0043565">
    <property type="term" value="F:sequence-specific DNA binding"/>
    <property type="evidence" value="ECO:0007669"/>
    <property type="project" value="InterPro"/>
</dbReference>
<dbReference type="PROSITE" id="PS00675">
    <property type="entry name" value="SIGMA54_INTERACT_1"/>
    <property type="match status" value="1"/>
</dbReference>
<dbReference type="GO" id="GO:0005524">
    <property type="term" value="F:ATP binding"/>
    <property type="evidence" value="ECO:0007669"/>
    <property type="project" value="UniProtKB-KW"/>
</dbReference>
<evidence type="ECO:0000256" key="1">
    <source>
        <dbReference type="ARBA" id="ARBA00022741"/>
    </source>
</evidence>
<dbReference type="AlphaFoldDB" id="A0A7Z2W1P1"/>
<dbReference type="Gene3D" id="3.30.450.40">
    <property type="match status" value="1"/>
</dbReference>
<organism evidence="7 8">
    <name type="scientific">Massilia forsythiae</name>
    <dbReference type="NCBI Taxonomy" id="2728020"/>
    <lineage>
        <taxon>Bacteria</taxon>
        <taxon>Pseudomonadati</taxon>
        <taxon>Pseudomonadota</taxon>
        <taxon>Betaproteobacteria</taxon>
        <taxon>Burkholderiales</taxon>
        <taxon>Oxalobacteraceae</taxon>
        <taxon>Telluria group</taxon>
        <taxon>Massilia</taxon>
    </lineage>
</organism>
<dbReference type="EMBL" id="CP051685">
    <property type="protein sequence ID" value="QJE03259.1"/>
    <property type="molecule type" value="Genomic_DNA"/>
</dbReference>
<dbReference type="Pfam" id="PF00158">
    <property type="entry name" value="Sigma54_activat"/>
    <property type="match status" value="1"/>
</dbReference>
<dbReference type="SMART" id="SM00382">
    <property type="entry name" value="AAA"/>
    <property type="match status" value="1"/>
</dbReference>
<dbReference type="Pfam" id="PF02954">
    <property type="entry name" value="HTH_8"/>
    <property type="match status" value="1"/>
</dbReference>
<dbReference type="SUPFAM" id="SSF55781">
    <property type="entry name" value="GAF domain-like"/>
    <property type="match status" value="1"/>
</dbReference>
<dbReference type="Gene3D" id="1.10.10.60">
    <property type="entry name" value="Homeodomain-like"/>
    <property type="match status" value="1"/>
</dbReference>
<evidence type="ECO:0000313" key="7">
    <source>
        <dbReference type="EMBL" id="QJE03259.1"/>
    </source>
</evidence>
<dbReference type="InterPro" id="IPR029016">
    <property type="entry name" value="GAF-like_dom_sf"/>
</dbReference>
<keyword evidence="1" id="KW-0547">Nucleotide-binding</keyword>
<evidence type="ECO:0000256" key="5">
    <source>
        <dbReference type="ARBA" id="ARBA00023163"/>
    </source>
</evidence>
<dbReference type="InterPro" id="IPR003018">
    <property type="entry name" value="GAF"/>
</dbReference>
<dbReference type="InterPro" id="IPR003593">
    <property type="entry name" value="AAA+_ATPase"/>
</dbReference>
<dbReference type="FunFam" id="3.40.50.300:FF:000006">
    <property type="entry name" value="DNA-binding transcriptional regulator NtrC"/>
    <property type="match status" value="1"/>
</dbReference>
<dbReference type="KEGG" id="mfy:HH212_08980"/>
<dbReference type="PROSITE" id="PS00676">
    <property type="entry name" value="SIGMA54_INTERACT_2"/>
    <property type="match status" value="1"/>
</dbReference>
<feature type="domain" description="Sigma-54 factor interaction" evidence="6">
    <location>
        <begin position="317"/>
        <end position="543"/>
    </location>
</feature>
<evidence type="ECO:0000256" key="4">
    <source>
        <dbReference type="ARBA" id="ARBA00023125"/>
    </source>
</evidence>
<dbReference type="Pfam" id="PF01590">
    <property type="entry name" value="GAF"/>
    <property type="match status" value="1"/>
</dbReference>
<evidence type="ECO:0000256" key="3">
    <source>
        <dbReference type="ARBA" id="ARBA00023015"/>
    </source>
</evidence>
<dbReference type="InterPro" id="IPR058031">
    <property type="entry name" value="AAA_lid_NorR"/>
</dbReference>
<keyword evidence="5" id="KW-0804">Transcription</keyword>
<evidence type="ECO:0000256" key="2">
    <source>
        <dbReference type="ARBA" id="ARBA00022840"/>
    </source>
</evidence>
<keyword evidence="3" id="KW-0805">Transcription regulation</keyword>
<dbReference type="PANTHER" id="PTHR32071">
    <property type="entry name" value="TRANSCRIPTIONAL REGULATORY PROTEIN"/>
    <property type="match status" value="1"/>
</dbReference>
<accession>A0A7Z2W1P1</accession>
<dbReference type="Gene3D" id="1.10.8.60">
    <property type="match status" value="1"/>
</dbReference>
<protein>
    <submittedName>
        <fullName evidence="7">Sigma-54-dependent Fis family transcriptional regulator</fullName>
    </submittedName>
</protein>
<name>A0A7Z2W1P1_9BURK</name>
<dbReference type="PRINTS" id="PR01590">
    <property type="entry name" value="HTHFIS"/>
</dbReference>
<dbReference type="InterPro" id="IPR002078">
    <property type="entry name" value="Sigma_54_int"/>
</dbReference>
<dbReference type="Proteomes" id="UP000502415">
    <property type="component" value="Chromosome"/>
</dbReference>
<dbReference type="PANTHER" id="PTHR32071:SF77">
    <property type="entry name" value="TRANSCRIPTIONAL REGULATORY PROTEIN"/>
    <property type="match status" value="1"/>
</dbReference>
<dbReference type="PROSITE" id="PS50045">
    <property type="entry name" value="SIGMA54_INTERACT_4"/>
    <property type="match status" value="1"/>
</dbReference>
<evidence type="ECO:0000259" key="6">
    <source>
        <dbReference type="PROSITE" id="PS50045"/>
    </source>
</evidence>